<keyword evidence="6" id="KW-0814">Transposable element</keyword>
<dbReference type="RefSeq" id="WP_211289297.1">
    <property type="nucleotide sequence ID" value="NZ_PTJE01000006.1"/>
</dbReference>
<name>A0A2S6IHN4_9FLAO</name>
<evidence type="ECO:0000256" key="1">
    <source>
        <dbReference type="ARBA" id="ARBA00002190"/>
    </source>
</evidence>
<dbReference type="PANTHER" id="PTHR33217">
    <property type="entry name" value="TRANSPOSASE FOR INSERTION SEQUENCE ELEMENT IS1081"/>
    <property type="match status" value="1"/>
</dbReference>
<feature type="region of interest" description="Disordered" evidence="7">
    <location>
        <begin position="44"/>
        <end position="87"/>
    </location>
</feature>
<evidence type="ECO:0000256" key="4">
    <source>
        <dbReference type="ARBA" id="ARBA00023125"/>
    </source>
</evidence>
<dbReference type="Pfam" id="PF00872">
    <property type="entry name" value="Transposase_mut"/>
    <property type="match status" value="1"/>
</dbReference>
<protein>
    <recommendedName>
        <fullName evidence="6">Mutator family transposase</fullName>
    </recommendedName>
</protein>
<accession>A0A2S6IHN4</accession>
<dbReference type="Proteomes" id="UP000239002">
    <property type="component" value="Unassembled WGS sequence"/>
</dbReference>
<organism evidence="8 9">
    <name type="scientific">Nonlabens xylanidelens</name>
    <dbReference type="NCBI Taxonomy" id="191564"/>
    <lineage>
        <taxon>Bacteria</taxon>
        <taxon>Pseudomonadati</taxon>
        <taxon>Bacteroidota</taxon>
        <taxon>Flavobacteriia</taxon>
        <taxon>Flavobacteriales</taxon>
        <taxon>Flavobacteriaceae</taxon>
        <taxon>Nonlabens</taxon>
    </lineage>
</organism>
<dbReference type="EMBL" id="PTJE01000006">
    <property type="protein sequence ID" value="PPK93724.1"/>
    <property type="molecule type" value="Genomic_DNA"/>
</dbReference>
<comment type="function">
    <text evidence="1 6">Required for the transposition of the insertion element.</text>
</comment>
<evidence type="ECO:0000313" key="8">
    <source>
        <dbReference type="EMBL" id="PPK93724.1"/>
    </source>
</evidence>
<keyword evidence="9" id="KW-1185">Reference proteome</keyword>
<sequence length="129" mass="14733">MKKEDLLNDDFLKQFKSGEELTGFLKQLQKRGIEKMLEGELDSHLENVKNEKSSSGNTRNGYTSKKVRTSFGESEISVPRDRDSSFNPMIVPKRKSMVDGIENVIISLYAKGMSNSDIEQQICEVYDFE</sequence>
<dbReference type="InterPro" id="IPR001207">
    <property type="entry name" value="Transposase_mutator"/>
</dbReference>
<keyword evidence="5 6" id="KW-0233">DNA recombination</keyword>
<feature type="non-terminal residue" evidence="8">
    <location>
        <position position="129"/>
    </location>
</feature>
<evidence type="ECO:0000256" key="2">
    <source>
        <dbReference type="ARBA" id="ARBA00010961"/>
    </source>
</evidence>
<dbReference type="GO" id="GO:0006313">
    <property type="term" value="P:DNA transposition"/>
    <property type="evidence" value="ECO:0007669"/>
    <property type="project" value="UniProtKB-UniRule"/>
</dbReference>
<feature type="compositionally biased region" description="Polar residues" evidence="7">
    <location>
        <begin position="53"/>
        <end position="63"/>
    </location>
</feature>
<comment type="similarity">
    <text evidence="2 6">Belongs to the transposase mutator family.</text>
</comment>
<proteinExistence type="inferred from homology"/>
<dbReference type="GO" id="GO:0003677">
    <property type="term" value="F:DNA binding"/>
    <property type="evidence" value="ECO:0007669"/>
    <property type="project" value="UniProtKB-UniRule"/>
</dbReference>
<evidence type="ECO:0000256" key="5">
    <source>
        <dbReference type="ARBA" id="ARBA00023172"/>
    </source>
</evidence>
<keyword evidence="4 6" id="KW-0238">DNA-binding</keyword>
<comment type="caution">
    <text evidence="8">The sequence shown here is derived from an EMBL/GenBank/DDBJ whole genome shotgun (WGS) entry which is preliminary data.</text>
</comment>
<dbReference type="PANTHER" id="PTHR33217:SF8">
    <property type="entry name" value="MUTATOR FAMILY TRANSPOSASE"/>
    <property type="match status" value="1"/>
</dbReference>
<dbReference type="AlphaFoldDB" id="A0A2S6IHN4"/>
<dbReference type="GO" id="GO:0004803">
    <property type="term" value="F:transposase activity"/>
    <property type="evidence" value="ECO:0007669"/>
    <property type="project" value="UniProtKB-UniRule"/>
</dbReference>
<gene>
    <name evidence="8" type="ORF">LY01_02508</name>
</gene>
<evidence type="ECO:0000313" key="9">
    <source>
        <dbReference type="Proteomes" id="UP000239002"/>
    </source>
</evidence>
<evidence type="ECO:0000256" key="7">
    <source>
        <dbReference type="SAM" id="MobiDB-lite"/>
    </source>
</evidence>
<reference evidence="8 9" key="1">
    <citation type="submission" date="2018-02" db="EMBL/GenBank/DDBJ databases">
        <title>Genomic Encyclopedia of Archaeal and Bacterial Type Strains, Phase II (KMG-II): from individual species to whole genera.</title>
        <authorList>
            <person name="Goeker M."/>
        </authorList>
    </citation>
    <scope>NUCLEOTIDE SEQUENCE [LARGE SCALE GENOMIC DNA]</scope>
    <source>
        <strain evidence="8 9">DSM 16809</strain>
    </source>
</reference>
<keyword evidence="3 6" id="KW-0815">Transposition</keyword>
<evidence type="ECO:0000256" key="6">
    <source>
        <dbReference type="RuleBase" id="RU365089"/>
    </source>
</evidence>
<evidence type="ECO:0000256" key="3">
    <source>
        <dbReference type="ARBA" id="ARBA00022578"/>
    </source>
</evidence>